<sequence>MKTARRHHDSRINPQFYWRTRNANYPQGGSQRAQLTTKAITDRKKSRLARSKIERRRVKSCLIQRQGREMFPSAGIFFENKFLRALTAGSGQPMCSSPAAPIVALPTRRCIRSSTRVNIADITRDNAARHWEQA</sequence>
<dbReference type="EMBL" id="JACHIH010000045">
    <property type="protein sequence ID" value="MBB5049748.1"/>
    <property type="molecule type" value="Genomic_DNA"/>
</dbReference>
<protein>
    <submittedName>
        <fullName evidence="1">Uncharacterized protein</fullName>
    </submittedName>
</protein>
<dbReference type="RefSeq" id="WP_184262321.1">
    <property type="nucleotide sequence ID" value="NZ_JACHIH010000045.1"/>
</dbReference>
<proteinExistence type="predicted"/>
<dbReference type="Proteomes" id="UP000542353">
    <property type="component" value="Unassembled WGS sequence"/>
</dbReference>
<dbReference type="AlphaFoldDB" id="A0A7W7Z869"/>
<gene>
    <name evidence="1" type="ORF">HNR60_004532</name>
</gene>
<evidence type="ECO:0000313" key="2">
    <source>
        <dbReference type="Proteomes" id="UP000542353"/>
    </source>
</evidence>
<evidence type="ECO:0000313" key="1">
    <source>
        <dbReference type="EMBL" id="MBB5049748.1"/>
    </source>
</evidence>
<keyword evidence="2" id="KW-1185">Reference proteome</keyword>
<organism evidence="1 2">
    <name type="scientific">Rhodopseudomonas rhenobacensis</name>
    <dbReference type="NCBI Taxonomy" id="87461"/>
    <lineage>
        <taxon>Bacteria</taxon>
        <taxon>Pseudomonadati</taxon>
        <taxon>Pseudomonadota</taxon>
        <taxon>Alphaproteobacteria</taxon>
        <taxon>Hyphomicrobiales</taxon>
        <taxon>Nitrobacteraceae</taxon>
        <taxon>Rhodopseudomonas</taxon>
    </lineage>
</organism>
<name>A0A7W7Z869_9BRAD</name>
<reference evidence="1 2" key="1">
    <citation type="submission" date="2020-08" db="EMBL/GenBank/DDBJ databases">
        <title>Genomic Encyclopedia of Type Strains, Phase IV (KMG-IV): sequencing the most valuable type-strain genomes for metagenomic binning, comparative biology and taxonomic classification.</title>
        <authorList>
            <person name="Goeker M."/>
        </authorList>
    </citation>
    <scope>NUCLEOTIDE SEQUENCE [LARGE SCALE GENOMIC DNA]</scope>
    <source>
        <strain evidence="1 2">DSM 12706</strain>
    </source>
</reference>
<comment type="caution">
    <text evidence="1">The sequence shown here is derived from an EMBL/GenBank/DDBJ whole genome shotgun (WGS) entry which is preliminary data.</text>
</comment>
<accession>A0A7W7Z869</accession>